<evidence type="ECO:0000256" key="1">
    <source>
        <dbReference type="ARBA" id="ARBA00001947"/>
    </source>
</evidence>
<evidence type="ECO:0000256" key="5">
    <source>
        <dbReference type="ARBA" id="ARBA00023002"/>
    </source>
</evidence>
<dbReference type="Gene3D" id="3.90.180.10">
    <property type="entry name" value="Medium-chain alcohol dehydrogenases, catalytic domain"/>
    <property type="match status" value="1"/>
</dbReference>
<evidence type="ECO:0000259" key="6">
    <source>
        <dbReference type="Pfam" id="PF00107"/>
    </source>
</evidence>
<evidence type="ECO:0000256" key="4">
    <source>
        <dbReference type="ARBA" id="ARBA00022833"/>
    </source>
</evidence>
<sequence>APEGLSCSMDVAVDCAGGRGEALRQAMKLISRRGTIVAVGGYHGLSGLDMGALVRNEINLLGSFCYSETDGRHDMDVAIDMASQAPPKQLITHKFALGEVQEAFETALDKEKNGAVKVVLVADMDVMNA</sequence>
<keyword evidence="3" id="KW-0479">Metal-binding</keyword>
<evidence type="ECO:0000256" key="3">
    <source>
        <dbReference type="ARBA" id="ARBA00022723"/>
    </source>
</evidence>
<accession>X0RP47</accession>
<feature type="domain" description="Alcohol dehydrogenase-like C-terminal" evidence="6">
    <location>
        <begin position="9"/>
        <end position="82"/>
    </location>
</feature>
<keyword evidence="4" id="KW-0862">Zinc</keyword>
<reference evidence="7" key="1">
    <citation type="journal article" date="2014" name="Front. Microbiol.">
        <title>High frequency of phylogenetically diverse reductive dehalogenase-homologous genes in deep subseafloor sedimentary metagenomes.</title>
        <authorList>
            <person name="Kawai M."/>
            <person name="Futagami T."/>
            <person name="Toyoda A."/>
            <person name="Takaki Y."/>
            <person name="Nishi S."/>
            <person name="Hori S."/>
            <person name="Arai W."/>
            <person name="Tsubouchi T."/>
            <person name="Morono Y."/>
            <person name="Uchiyama I."/>
            <person name="Ito T."/>
            <person name="Fujiyama A."/>
            <person name="Inagaki F."/>
            <person name="Takami H."/>
        </authorList>
    </citation>
    <scope>NUCLEOTIDE SEQUENCE</scope>
    <source>
        <strain evidence="7">Expedition CK06-06</strain>
    </source>
</reference>
<keyword evidence="5" id="KW-0560">Oxidoreductase</keyword>
<dbReference type="PANTHER" id="PTHR43350">
    <property type="entry name" value="NAD-DEPENDENT ALCOHOL DEHYDROGENASE"/>
    <property type="match status" value="1"/>
</dbReference>
<dbReference type="SUPFAM" id="SSF51735">
    <property type="entry name" value="NAD(P)-binding Rossmann-fold domains"/>
    <property type="match status" value="1"/>
</dbReference>
<protein>
    <recommendedName>
        <fullName evidence="6">Alcohol dehydrogenase-like C-terminal domain-containing protein</fullName>
    </recommendedName>
</protein>
<dbReference type="GO" id="GO:0046872">
    <property type="term" value="F:metal ion binding"/>
    <property type="evidence" value="ECO:0007669"/>
    <property type="project" value="UniProtKB-KW"/>
</dbReference>
<dbReference type="Gene3D" id="3.40.50.720">
    <property type="entry name" value="NAD(P)-binding Rossmann-like Domain"/>
    <property type="match status" value="1"/>
</dbReference>
<proteinExistence type="inferred from homology"/>
<dbReference type="Pfam" id="PF00107">
    <property type="entry name" value="ADH_zinc_N"/>
    <property type="match status" value="1"/>
</dbReference>
<dbReference type="InterPro" id="IPR013149">
    <property type="entry name" value="ADH-like_C"/>
</dbReference>
<feature type="non-terminal residue" evidence="7">
    <location>
        <position position="1"/>
    </location>
</feature>
<comment type="cofactor">
    <cofactor evidence="1">
        <name>Zn(2+)</name>
        <dbReference type="ChEBI" id="CHEBI:29105"/>
    </cofactor>
</comment>
<dbReference type="EMBL" id="BARS01005257">
    <property type="protein sequence ID" value="GAF70548.1"/>
    <property type="molecule type" value="Genomic_DNA"/>
</dbReference>
<evidence type="ECO:0000313" key="7">
    <source>
        <dbReference type="EMBL" id="GAF70548.1"/>
    </source>
</evidence>
<name>X0RP47_9ZZZZ</name>
<gene>
    <name evidence="7" type="ORF">S01H1_10291</name>
</gene>
<comment type="caution">
    <text evidence="7">The sequence shown here is derived from an EMBL/GenBank/DDBJ whole genome shotgun (WGS) entry which is preliminary data.</text>
</comment>
<evidence type="ECO:0000256" key="2">
    <source>
        <dbReference type="ARBA" id="ARBA00008072"/>
    </source>
</evidence>
<dbReference type="PANTHER" id="PTHR43350:SF19">
    <property type="entry name" value="D-GULOSIDE 3-DEHYDROGENASE"/>
    <property type="match status" value="1"/>
</dbReference>
<comment type="similarity">
    <text evidence="2">Belongs to the zinc-containing alcohol dehydrogenase family.</text>
</comment>
<dbReference type="AlphaFoldDB" id="X0RP47"/>
<dbReference type="GO" id="GO:0016491">
    <property type="term" value="F:oxidoreductase activity"/>
    <property type="evidence" value="ECO:0007669"/>
    <property type="project" value="UniProtKB-KW"/>
</dbReference>
<dbReference type="InterPro" id="IPR036291">
    <property type="entry name" value="NAD(P)-bd_dom_sf"/>
</dbReference>
<organism evidence="7">
    <name type="scientific">marine sediment metagenome</name>
    <dbReference type="NCBI Taxonomy" id="412755"/>
    <lineage>
        <taxon>unclassified sequences</taxon>
        <taxon>metagenomes</taxon>
        <taxon>ecological metagenomes</taxon>
    </lineage>
</organism>